<feature type="domain" description="HipA N-terminal subdomain 1" evidence="6">
    <location>
        <begin position="19"/>
        <end position="122"/>
    </location>
</feature>
<dbReference type="InterPro" id="IPR052028">
    <property type="entry name" value="HipA_Ser/Thr_kinase"/>
</dbReference>
<dbReference type="PATRIC" id="fig|989403.3.peg.4101"/>
<dbReference type="STRING" id="989403.SAMN05421798_1673"/>
<gene>
    <name evidence="7" type="ORF">PsAD2_03767</name>
</gene>
<evidence type="ECO:0000259" key="5">
    <source>
        <dbReference type="Pfam" id="PF07804"/>
    </source>
</evidence>
<keyword evidence="2" id="KW-0808">Transferase</keyword>
<evidence type="ECO:0000256" key="4">
    <source>
        <dbReference type="SAM" id="MobiDB-lite"/>
    </source>
</evidence>
<dbReference type="Proteomes" id="UP000076577">
    <property type="component" value="Unassembled WGS sequence"/>
</dbReference>
<keyword evidence="3" id="KW-0418">Kinase</keyword>
<comment type="caution">
    <text evidence="7">The sequence shown here is derived from an EMBL/GenBank/DDBJ whole genome shotgun (WGS) entry which is preliminary data.</text>
</comment>
<dbReference type="RefSeq" id="WP_068009440.1">
    <property type="nucleotide sequence ID" value="NZ_FOFM01000067.1"/>
</dbReference>
<feature type="domain" description="HipA-like C-terminal" evidence="5">
    <location>
        <begin position="167"/>
        <end position="386"/>
    </location>
</feature>
<evidence type="ECO:0000256" key="2">
    <source>
        <dbReference type="ARBA" id="ARBA00022679"/>
    </source>
</evidence>
<feature type="region of interest" description="Disordered" evidence="4">
    <location>
        <begin position="399"/>
        <end position="431"/>
    </location>
</feature>
<dbReference type="AlphaFoldDB" id="A0A165V914"/>
<evidence type="ECO:0000313" key="7">
    <source>
        <dbReference type="EMBL" id="KZL13714.1"/>
    </source>
</evidence>
<dbReference type="PANTHER" id="PTHR37419">
    <property type="entry name" value="SERINE/THREONINE-PROTEIN KINASE TOXIN HIPA"/>
    <property type="match status" value="1"/>
</dbReference>
<dbReference type="Gene3D" id="1.10.1070.20">
    <property type="match status" value="1"/>
</dbReference>
<reference evidence="7 8" key="1">
    <citation type="journal article" date="2016" name="Front. Microbiol.">
        <title>Comparative Genomic Analysis Reveals a Diverse Repertoire of Genes Involved in Prokaryote-Eukaryote Interactions within the Pseudovibrio Genus.</title>
        <authorList>
            <person name="Romano S."/>
            <person name="Fernandez-Guerra A."/>
            <person name="Reen F.J."/>
            <person name="Glockner F.O."/>
            <person name="Crowley S.P."/>
            <person name="O'Sullivan O."/>
            <person name="Cotter P.D."/>
            <person name="Adams C."/>
            <person name="Dobson A.D."/>
            <person name="O'Gara F."/>
        </authorList>
    </citation>
    <scope>NUCLEOTIDE SEQUENCE [LARGE SCALE GENOMIC DNA]</scope>
    <source>
        <strain evidence="7 8">Ad2</strain>
    </source>
</reference>
<keyword evidence="7" id="KW-0238">DNA-binding</keyword>
<proteinExistence type="inferred from homology"/>
<dbReference type="GO" id="GO:0004674">
    <property type="term" value="F:protein serine/threonine kinase activity"/>
    <property type="evidence" value="ECO:0007669"/>
    <property type="project" value="TreeGrafter"/>
</dbReference>
<evidence type="ECO:0000313" key="8">
    <source>
        <dbReference type="Proteomes" id="UP000076577"/>
    </source>
</evidence>
<evidence type="ECO:0000259" key="6">
    <source>
        <dbReference type="Pfam" id="PF13657"/>
    </source>
</evidence>
<dbReference type="GO" id="GO:0003677">
    <property type="term" value="F:DNA binding"/>
    <property type="evidence" value="ECO:0007669"/>
    <property type="project" value="UniProtKB-KW"/>
</dbReference>
<dbReference type="Pfam" id="PF13657">
    <property type="entry name" value="Couple_hipA"/>
    <property type="match status" value="1"/>
</dbReference>
<dbReference type="OrthoDB" id="9805913at2"/>
<dbReference type="PANTHER" id="PTHR37419:SF8">
    <property type="entry name" value="TOXIN YJJJ"/>
    <property type="match status" value="1"/>
</dbReference>
<name>A0A165V914_9HYPH</name>
<evidence type="ECO:0000256" key="1">
    <source>
        <dbReference type="ARBA" id="ARBA00010164"/>
    </source>
</evidence>
<keyword evidence="8" id="KW-1185">Reference proteome</keyword>
<comment type="similarity">
    <text evidence="1">Belongs to the HipA Ser/Thr kinase family.</text>
</comment>
<evidence type="ECO:0000256" key="3">
    <source>
        <dbReference type="ARBA" id="ARBA00022777"/>
    </source>
</evidence>
<accession>A0A165V914</accession>
<dbReference type="GO" id="GO:0005829">
    <property type="term" value="C:cytosol"/>
    <property type="evidence" value="ECO:0007669"/>
    <property type="project" value="TreeGrafter"/>
</dbReference>
<dbReference type="InterPro" id="IPR012893">
    <property type="entry name" value="HipA-like_C"/>
</dbReference>
<protein>
    <submittedName>
        <fullName evidence="7">Putative DNA-binding transcriptional regulator</fullName>
    </submittedName>
</protein>
<sequence length="431" mass="47465">MKHPPAVSRLLVSLNIEGETRKLGELAWSRQERRAYFQYGGEFLENSLMVSPFHLPIRSGLQEAKHEPFNGLHGLFNDSLPDAWGRMLVDKKLSRLGIDFSQLTPLDRLAAVGTTGMGALIYEPAIECEAEDLKVADLDWFAQEVEKVIQEVPASDIEALQAAQGGSAGARPKIVVGLSRDQNTVILDHGGGLPDGFESWLVKFPSKDDPAEMGVEEHAYALMAHGAGIEMSETKVISTEQGNKLFATKRFDRCEQGKFHMHTASGLLHASHTYSSIGYRELLKLTGMMTKNQEAVQAMYKRMVFNVLAKNLDDHTKNHAFLMDKTGKWRVSPAYDLTYSMGPGEHSLSIAGHGRDIKDEHMITIAKGASLSTAGAIHDIEQIRSVINDWPRYAEQAGLSQKRTQELDHQLNGVRGRQLAPSAPSSGPGRG</sequence>
<organism evidence="7 8">
    <name type="scientific">Pseudovibrio axinellae</name>
    <dbReference type="NCBI Taxonomy" id="989403"/>
    <lineage>
        <taxon>Bacteria</taxon>
        <taxon>Pseudomonadati</taxon>
        <taxon>Pseudomonadota</taxon>
        <taxon>Alphaproteobacteria</taxon>
        <taxon>Hyphomicrobiales</taxon>
        <taxon>Stappiaceae</taxon>
        <taxon>Pseudovibrio</taxon>
    </lineage>
</organism>
<dbReference type="Pfam" id="PF07804">
    <property type="entry name" value="HipA_C"/>
    <property type="match status" value="1"/>
</dbReference>
<dbReference type="InterPro" id="IPR017508">
    <property type="entry name" value="HipA_N1"/>
</dbReference>
<dbReference type="EMBL" id="LMCB01000093">
    <property type="protein sequence ID" value="KZL13714.1"/>
    <property type="molecule type" value="Genomic_DNA"/>
</dbReference>